<comment type="caution">
    <text evidence="1">The sequence shown here is derived from an EMBL/GenBank/DDBJ whole genome shotgun (WGS) entry which is preliminary data.</text>
</comment>
<gene>
    <name evidence="1" type="ORF">M9H77_11181</name>
</gene>
<dbReference type="EMBL" id="CM044703">
    <property type="protein sequence ID" value="KAI5670817.1"/>
    <property type="molecule type" value="Genomic_DNA"/>
</dbReference>
<name>A0ACC0BDV6_CATRO</name>
<sequence length="171" mass="18884">MALQNLRELTPIFKEGFGLTLRVAKFFCSLHVINSYLCTFALSQGPSMLPTFNLTGNLVLAERLSTRLGQAGKGDVVLIRSPREPRKVVIKRIVGMEGDTVSYVNSDSKNADGKEATIVVPKGHIWIEGDNKSLSRDSRLFGPVPYGLLEGRVFWVMWPPEDFGSVGKKST</sequence>
<reference evidence="2" key="1">
    <citation type="journal article" date="2023" name="Nat. Plants">
        <title>Single-cell RNA sequencing provides a high-resolution roadmap for understanding the multicellular compartmentation of specialized metabolism.</title>
        <authorList>
            <person name="Sun S."/>
            <person name="Shen X."/>
            <person name="Li Y."/>
            <person name="Li Y."/>
            <person name="Wang S."/>
            <person name="Li R."/>
            <person name="Zhang H."/>
            <person name="Shen G."/>
            <person name="Guo B."/>
            <person name="Wei J."/>
            <person name="Xu J."/>
            <person name="St-Pierre B."/>
            <person name="Chen S."/>
            <person name="Sun C."/>
        </authorList>
    </citation>
    <scope>NUCLEOTIDE SEQUENCE [LARGE SCALE GENOMIC DNA]</scope>
</reference>
<proteinExistence type="predicted"/>
<dbReference type="Proteomes" id="UP001060085">
    <property type="component" value="Linkage Group LG03"/>
</dbReference>
<evidence type="ECO:0000313" key="2">
    <source>
        <dbReference type="Proteomes" id="UP001060085"/>
    </source>
</evidence>
<organism evidence="1 2">
    <name type="scientific">Catharanthus roseus</name>
    <name type="common">Madagascar periwinkle</name>
    <name type="synonym">Vinca rosea</name>
    <dbReference type="NCBI Taxonomy" id="4058"/>
    <lineage>
        <taxon>Eukaryota</taxon>
        <taxon>Viridiplantae</taxon>
        <taxon>Streptophyta</taxon>
        <taxon>Embryophyta</taxon>
        <taxon>Tracheophyta</taxon>
        <taxon>Spermatophyta</taxon>
        <taxon>Magnoliopsida</taxon>
        <taxon>eudicotyledons</taxon>
        <taxon>Gunneridae</taxon>
        <taxon>Pentapetalae</taxon>
        <taxon>asterids</taxon>
        <taxon>lamiids</taxon>
        <taxon>Gentianales</taxon>
        <taxon>Apocynaceae</taxon>
        <taxon>Rauvolfioideae</taxon>
        <taxon>Vinceae</taxon>
        <taxon>Catharanthinae</taxon>
        <taxon>Catharanthus</taxon>
    </lineage>
</organism>
<protein>
    <submittedName>
        <fullName evidence="1">Uncharacterized protein</fullName>
    </submittedName>
</protein>
<accession>A0ACC0BDV6</accession>
<evidence type="ECO:0000313" key="1">
    <source>
        <dbReference type="EMBL" id="KAI5670817.1"/>
    </source>
</evidence>
<keyword evidence="2" id="KW-1185">Reference proteome</keyword>